<dbReference type="InterPro" id="IPR000843">
    <property type="entry name" value="HTH_LacI"/>
</dbReference>
<keyword evidence="1" id="KW-0805">Transcription regulation</keyword>
<dbReference type="CDD" id="cd01392">
    <property type="entry name" value="HTH_LacI"/>
    <property type="match status" value="1"/>
</dbReference>
<dbReference type="GO" id="GO:0003700">
    <property type="term" value="F:DNA-binding transcription factor activity"/>
    <property type="evidence" value="ECO:0007669"/>
    <property type="project" value="TreeGrafter"/>
</dbReference>
<dbReference type="PANTHER" id="PTHR30146">
    <property type="entry name" value="LACI-RELATED TRANSCRIPTIONAL REPRESSOR"/>
    <property type="match status" value="1"/>
</dbReference>
<evidence type="ECO:0000256" key="4">
    <source>
        <dbReference type="SAM" id="Phobius"/>
    </source>
</evidence>
<gene>
    <name evidence="6" type="ORF">SAMN02927903_02253</name>
</gene>
<dbReference type="Pfam" id="PF13377">
    <property type="entry name" value="Peripla_BP_3"/>
    <property type="match status" value="1"/>
</dbReference>
<dbReference type="InterPro" id="IPR046335">
    <property type="entry name" value="LacI/GalR-like_sensor"/>
</dbReference>
<keyword evidence="7" id="KW-1185">Reference proteome</keyword>
<evidence type="ECO:0000259" key="5">
    <source>
        <dbReference type="PROSITE" id="PS50932"/>
    </source>
</evidence>
<dbReference type="Gene3D" id="3.40.50.2300">
    <property type="match status" value="2"/>
</dbReference>
<proteinExistence type="predicted"/>
<dbReference type="EMBL" id="FMVF01000010">
    <property type="protein sequence ID" value="SCY75509.1"/>
    <property type="molecule type" value="Genomic_DNA"/>
</dbReference>
<name>A0A1G5IIX1_9FLAO</name>
<feature type="domain" description="HTH lacI-type" evidence="5">
    <location>
        <begin position="40"/>
        <end position="94"/>
    </location>
</feature>
<dbReference type="PANTHER" id="PTHR30146:SF109">
    <property type="entry name" value="HTH-TYPE TRANSCRIPTIONAL REGULATOR GALS"/>
    <property type="match status" value="1"/>
</dbReference>
<evidence type="ECO:0000256" key="2">
    <source>
        <dbReference type="ARBA" id="ARBA00023125"/>
    </source>
</evidence>
<dbReference type="PROSITE" id="PS50932">
    <property type="entry name" value="HTH_LACI_2"/>
    <property type="match status" value="1"/>
</dbReference>
<organism evidence="6 7">
    <name type="scientific">Flavobacterium caeni</name>
    <dbReference type="NCBI Taxonomy" id="490189"/>
    <lineage>
        <taxon>Bacteria</taxon>
        <taxon>Pseudomonadati</taxon>
        <taxon>Bacteroidota</taxon>
        <taxon>Flavobacteriia</taxon>
        <taxon>Flavobacteriales</taxon>
        <taxon>Flavobacteriaceae</taxon>
        <taxon>Flavobacterium</taxon>
    </lineage>
</organism>
<evidence type="ECO:0000313" key="7">
    <source>
        <dbReference type="Proteomes" id="UP000199354"/>
    </source>
</evidence>
<dbReference type="InterPro" id="IPR028082">
    <property type="entry name" value="Peripla_BP_I"/>
</dbReference>
<dbReference type="Pfam" id="PF00356">
    <property type="entry name" value="LacI"/>
    <property type="match status" value="1"/>
</dbReference>
<keyword evidence="4" id="KW-1133">Transmembrane helix</keyword>
<keyword evidence="2" id="KW-0238">DNA-binding</keyword>
<evidence type="ECO:0000256" key="1">
    <source>
        <dbReference type="ARBA" id="ARBA00023015"/>
    </source>
</evidence>
<dbReference type="CDD" id="cd06267">
    <property type="entry name" value="PBP1_LacI_sugar_binding-like"/>
    <property type="match status" value="1"/>
</dbReference>
<dbReference type="Proteomes" id="UP000199354">
    <property type="component" value="Unassembled WGS sequence"/>
</dbReference>
<dbReference type="SUPFAM" id="SSF47413">
    <property type="entry name" value="lambda repressor-like DNA-binding domains"/>
    <property type="match status" value="1"/>
</dbReference>
<dbReference type="AlphaFoldDB" id="A0A1G5IIX1"/>
<dbReference type="STRING" id="490189.SAMN02927903_02253"/>
<dbReference type="Gene3D" id="1.10.260.40">
    <property type="entry name" value="lambda repressor-like DNA-binding domains"/>
    <property type="match status" value="1"/>
</dbReference>
<dbReference type="InterPro" id="IPR010982">
    <property type="entry name" value="Lambda_DNA-bd_dom_sf"/>
</dbReference>
<keyword evidence="3" id="KW-0804">Transcription</keyword>
<feature type="transmembrane region" description="Helical" evidence="4">
    <location>
        <begin position="12"/>
        <end position="29"/>
    </location>
</feature>
<evidence type="ECO:0000256" key="3">
    <source>
        <dbReference type="ARBA" id="ARBA00023163"/>
    </source>
</evidence>
<dbReference type="SMART" id="SM00354">
    <property type="entry name" value="HTH_LACI"/>
    <property type="match status" value="1"/>
</dbReference>
<keyword evidence="4" id="KW-0472">Membrane</keyword>
<sequence>MQSQKCLKNKPKSVIIFTPTIIFLYLLRISQPTRRMKEKATLKQIAKELHVSVSTVSKALNNSPEISEPTKVRIQEYAKLKNYKPNIIGLNLKNRSTKTIGVIVPNILNSFFAKVFSGIEKVAEEKGYNVITCISNESLEKEVHALDMLSNGTIDGFVLSISEEAQKLGEFDHFKEIIKGGTPVVMFDRVSDEVACDKVIVDDYESAVNATQHLIKLGCRKIALFSAIDNLSVGKLRAKGYFDALEKNNIKVDDKLIIRTDSEEDFNQKAEALFKAHKVDGVFAVDEHTSVSSIKFGLRHGYKIPEELSVIGFADGIWSRRMTPSLSTVSQHGPEIGEAAAKLLIARLESRDQEGFQTQVIQTELRQRDSTRKL</sequence>
<dbReference type="GO" id="GO:0000976">
    <property type="term" value="F:transcription cis-regulatory region binding"/>
    <property type="evidence" value="ECO:0007669"/>
    <property type="project" value="TreeGrafter"/>
</dbReference>
<accession>A0A1G5IIX1</accession>
<keyword evidence="4" id="KW-0812">Transmembrane</keyword>
<protein>
    <submittedName>
        <fullName evidence="6">Transcriptional regulator, LacI family</fullName>
    </submittedName>
</protein>
<evidence type="ECO:0000313" key="6">
    <source>
        <dbReference type="EMBL" id="SCY75509.1"/>
    </source>
</evidence>
<dbReference type="SUPFAM" id="SSF53822">
    <property type="entry name" value="Periplasmic binding protein-like I"/>
    <property type="match status" value="1"/>
</dbReference>
<reference evidence="6 7" key="1">
    <citation type="submission" date="2016-10" db="EMBL/GenBank/DDBJ databases">
        <authorList>
            <person name="de Groot N.N."/>
        </authorList>
    </citation>
    <scope>NUCLEOTIDE SEQUENCE [LARGE SCALE GENOMIC DNA]</scope>
    <source>
        <strain evidence="6 7">CGMCC 1.7031</strain>
    </source>
</reference>